<dbReference type="EMBL" id="CADCXU010020187">
    <property type="protein sequence ID" value="CAB0008152.1"/>
    <property type="molecule type" value="Genomic_DNA"/>
</dbReference>
<organism evidence="1 2">
    <name type="scientific">Nesidiocoris tenuis</name>
    <dbReference type="NCBI Taxonomy" id="355587"/>
    <lineage>
        <taxon>Eukaryota</taxon>
        <taxon>Metazoa</taxon>
        <taxon>Ecdysozoa</taxon>
        <taxon>Arthropoda</taxon>
        <taxon>Hexapoda</taxon>
        <taxon>Insecta</taxon>
        <taxon>Pterygota</taxon>
        <taxon>Neoptera</taxon>
        <taxon>Paraneoptera</taxon>
        <taxon>Hemiptera</taxon>
        <taxon>Heteroptera</taxon>
        <taxon>Panheteroptera</taxon>
        <taxon>Cimicomorpha</taxon>
        <taxon>Miridae</taxon>
        <taxon>Dicyphina</taxon>
        <taxon>Nesidiocoris</taxon>
    </lineage>
</organism>
<proteinExistence type="predicted"/>
<gene>
    <name evidence="1" type="ORF">NTEN_LOCUS13397</name>
</gene>
<dbReference type="AlphaFoldDB" id="A0A6H5GYR6"/>
<evidence type="ECO:0000313" key="2">
    <source>
        <dbReference type="Proteomes" id="UP000479000"/>
    </source>
</evidence>
<evidence type="ECO:0000313" key="1">
    <source>
        <dbReference type="EMBL" id="CAB0008152.1"/>
    </source>
</evidence>
<protein>
    <submittedName>
        <fullName evidence="1">Uncharacterized protein</fullName>
    </submittedName>
</protein>
<dbReference type="Proteomes" id="UP000479000">
    <property type="component" value="Unassembled WGS sequence"/>
</dbReference>
<keyword evidence="2" id="KW-1185">Reference proteome</keyword>
<accession>A0A6H5GYR6</accession>
<feature type="non-terminal residue" evidence="1">
    <location>
        <position position="62"/>
    </location>
</feature>
<sequence>MDFIKFQYIDEFLEARTPFLDRPVHRVFCLQPFRQHTFSNLGVKGPFSTTTNGRNLTQQIDP</sequence>
<name>A0A6H5GYR6_9HEMI</name>
<reference evidence="1 2" key="1">
    <citation type="submission" date="2020-02" db="EMBL/GenBank/DDBJ databases">
        <authorList>
            <person name="Ferguson B K."/>
        </authorList>
    </citation>
    <scope>NUCLEOTIDE SEQUENCE [LARGE SCALE GENOMIC DNA]</scope>
</reference>